<dbReference type="InterPro" id="IPR015867">
    <property type="entry name" value="N-reg_PII/ATP_PRibTrfase_C"/>
</dbReference>
<gene>
    <name evidence="1" type="ORF">CM240_3169</name>
</gene>
<evidence type="ECO:0000313" key="2">
    <source>
        <dbReference type="Proteomes" id="UP000019426"/>
    </source>
</evidence>
<dbReference type="GO" id="GO:0030234">
    <property type="term" value="F:enzyme regulator activity"/>
    <property type="evidence" value="ECO:0007669"/>
    <property type="project" value="InterPro"/>
</dbReference>
<dbReference type="SMART" id="SM00938">
    <property type="entry name" value="P-II"/>
    <property type="match status" value="1"/>
</dbReference>
<dbReference type="GO" id="GO:0006808">
    <property type="term" value="P:regulation of nitrogen utilization"/>
    <property type="evidence" value="ECO:0007669"/>
    <property type="project" value="InterPro"/>
</dbReference>
<dbReference type="RefSeq" id="WP_044040429.1">
    <property type="nucleotide sequence ID" value="NZ_HG917869.1"/>
</dbReference>
<accession>W6S051</accession>
<dbReference type="Gene3D" id="3.30.70.120">
    <property type="match status" value="1"/>
</dbReference>
<reference evidence="1 2" key="1">
    <citation type="submission" date="2013-11" db="EMBL/GenBank/DDBJ databases">
        <title>Complete genome sequence of Clostridum sp. M2/40.</title>
        <authorList>
            <person name="Wibberg D."/>
            <person name="Puehler A."/>
            <person name="Schlueter A."/>
        </authorList>
    </citation>
    <scope>NUCLEOTIDE SEQUENCE [LARGE SCALE GENOMIC DNA]</scope>
    <source>
        <strain evidence="2">M2/40</strain>
    </source>
</reference>
<organism evidence="1 2">
    <name type="scientific">Clostridium bornimense</name>
    <dbReference type="NCBI Taxonomy" id="1216932"/>
    <lineage>
        <taxon>Bacteria</taxon>
        <taxon>Bacillati</taxon>
        <taxon>Bacillota</taxon>
        <taxon>Clostridia</taxon>
        <taxon>Eubacteriales</taxon>
        <taxon>Clostridiaceae</taxon>
        <taxon>Clostridium</taxon>
    </lineage>
</organism>
<dbReference type="PRINTS" id="PR00340">
    <property type="entry name" value="PIIGLNB"/>
</dbReference>
<dbReference type="InterPro" id="IPR011322">
    <property type="entry name" value="N-reg_PII-like_a/b"/>
</dbReference>
<dbReference type="AlphaFoldDB" id="W6S051"/>
<evidence type="ECO:0000313" key="1">
    <source>
        <dbReference type="EMBL" id="CDM70286.1"/>
    </source>
</evidence>
<dbReference type="GO" id="GO:0005524">
    <property type="term" value="F:ATP binding"/>
    <property type="evidence" value="ECO:0007669"/>
    <property type="project" value="TreeGrafter"/>
</dbReference>
<dbReference type="OrthoDB" id="9802729at2"/>
<dbReference type="PATRIC" id="fig|1216932.3.peg.3138"/>
<proteinExistence type="predicted"/>
<dbReference type="InterPro" id="IPR002187">
    <property type="entry name" value="N-reg_PII"/>
</dbReference>
<dbReference type="PROSITE" id="PS51343">
    <property type="entry name" value="PII_GLNB_DOM"/>
    <property type="match status" value="1"/>
</dbReference>
<dbReference type="KEGG" id="clt:CM240_3169"/>
<name>W6S051_9CLOT</name>
<dbReference type="GO" id="GO:0005829">
    <property type="term" value="C:cytosol"/>
    <property type="evidence" value="ECO:0007669"/>
    <property type="project" value="TreeGrafter"/>
</dbReference>
<dbReference type="STRING" id="1216932.CM240_3169"/>
<protein>
    <submittedName>
        <fullName evidence="1">Nitrogen regulatory protein PII</fullName>
    </submittedName>
</protein>
<dbReference type="Proteomes" id="UP000019426">
    <property type="component" value="Chromosome M2/40_rep2"/>
</dbReference>
<dbReference type="PANTHER" id="PTHR30115:SF11">
    <property type="entry name" value="NITROGEN REGULATORY PROTEIN P-II HOMOLOG"/>
    <property type="match status" value="1"/>
</dbReference>
<dbReference type="HOGENOM" id="CLU_082268_0_0_9"/>
<dbReference type="EMBL" id="HG917869">
    <property type="protein sequence ID" value="CDM70286.1"/>
    <property type="molecule type" value="Genomic_DNA"/>
</dbReference>
<dbReference type="Pfam" id="PF00543">
    <property type="entry name" value="P-II"/>
    <property type="match status" value="1"/>
</dbReference>
<keyword evidence="2" id="KW-1185">Reference proteome</keyword>
<dbReference type="SUPFAM" id="SSF54913">
    <property type="entry name" value="GlnB-like"/>
    <property type="match status" value="1"/>
</dbReference>
<dbReference type="eggNOG" id="COG0347">
    <property type="taxonomic scope" value="Bacteria"/>
</dbReference>
<sequence length="113" mass="12979">MKEVIMFIRPKMYFETKKALNDGGFHSMTVKDVVGRGRTPIHYDLDGEGITRNRLVAKKMVDMYIRDEDVEKVIDIVIEANKTNHAGDGKMFILPVREAIRIRTEQKGEEALV</sequence>
<dbReference type="PANTHER" id="PTHR30115">
    <property type="entry name" value="NITROGEN REGULATORY PROTEIN P-II"/>
    <property type="match status" value="1"/>
</dbReference>